<evidence type="ECO:0000313" key="18">
    <source>
        <dbReference type="EMBL" id="EJT74720.1"/>
    </source>
</evidence>
<keyword evidence="8 15" id="KW-0227">DNA damage</keyword>
<feature type="region of interest" description="Disordered" evidence="16">
    <location>
        <begin position="432"/>
        <end position="460"/>
    </location>
</feature>
<dbReference type="GO" id="GO:0030915">
    <property type="term" value="C:Smc5-Smc6 complex"/>
    <property type="evidence" value="ECO:0007669"/>
    <property type="project" value="UniProtKB-UniRule"/>
</dbReference>
<feature type="compositionally biased region" description="Acidic residues" evidence="16">
    <location>
        <begin position="449"/>
        <end position="460"/>
    </location>
</feature>
<dbReference type="EMBL" id="GL385398">
    <property type="protein sequence ID" value="EJT74720.1"/>
    <property type="molecule type" value="Genomic_DNA"/>
</dbReference>
<comment type="subcellular location">
    <subcellularLocation>
        <location evidence="2 15">Nucleus</location>
    </subcellularLocation>
</comment>
<feature type="region of interest" description="Disordered" evidence="16">
    <location>
        <begin position="51"/>
        <end position="117"/>
    </location>
</feature>
<dbReference type="GO" id="GO:0000724">
    <property type="term" value="P:double-strand break repair via homologous recombination"/>
    <property type="evidence" value="ECO:0007669"/>
    <property type="project" value="TreeGrafter"/>
</dbReference>
<dbReference type="InterPro" id="IPR036388">
    <property type="entry name" value="WH-like_DNA-bd_sf"/>
</dbReference>
<gene>
    <name evidence="19" type="primary">20349016</name>
    <name evidence="18" type="ORF">GGTG_08558</name>
</gene>
<dbReference type="Pfam" id="PF07574">
    <property type="entry name" value="SMC_Nse1"/>
    <property type="match status" value="1"/>
</dbReference>
<evidence type="ECO:0000256" key="16">
    <source>
        <dbReference type="SAM" id="MobiDB-lite"/>
    </source>
</evidence>
<comment type="subunit">
    <text evidence="15">Component of the Smc5-Smc6 complex.</text>
</comment>
<evidence type="ECO:0000256" key="13">
    <source>
        <dbReference type="ARBA" id="ARBA00023204"/>
    </source>
</evidence>
<dbReference type="InterPro" id="IPR013083">
    <property type="entry name" value="Znf_RING/FYVE/PHD"/>
</dbReference>
<evidence type="ECO:0000256" key="10">
    <source>
        <dbReference type="ARBA" id="ARBA00022786"/>
    </source>
</evidence>
<dbReference type="GO" id="GO:0008270">
    <property type="term" value="F:zinc ion binding"/>
    <property type="evidence" value="ECO:0007669"/>
    <property type="project" value="UniProtKB-KW"/>
</dbReference>
<dbReference type="GO" id="GO:0005634">
    <property type="term" value="C:nucleus"/>
    <property type="evidence" value="ECO:0007669"/>
    <property type="project" value="UniProtKB-SubCell"/>
</dbReference>
<keyword evidence="9 15" id="KW-0863">Zinc-finger</keyword>
<keyword evidence="6 15" id="KW-0808">Transferase</keyword>
<reference evidence="20" key="1">
    <citation type="submission" date="2010-07" db="EMBL/GenBank/DDBJ databases">
        <title>The genome sequence of Gaeumannomyces graminis var. tritici strain R3-111a-1.</title>
        <authorList>
            <consortium name="The Broad Institute Genome Sequencing Platform"/>
            <person name="Ma L.-J."/>
            <person name="Dead R."/>
            <person name="Young S."/>
            <person name="Zeng Q."/>
            <person name="Koehrsen M."/>
            <person name="Alvarado L."/>
            <person name="Berlin A."/>
            <person name="Chapman S.B."/>
            <person name="Chen Z."/>
            <person name="Freedman E."/>
            <person name="Gellesch M."/>
            <person name="Goldberg J."/>
            <person name="Griggs A."/>
            <person name="Gujja S."/>
            <person name="Heilman E.R."/>
            <person name="Heiman D."/>
            <person name="Hepburn T."/>
            <person name="Howarth C."/>
            <person name="Jen D."/>
            <person name="Larson L."/>
            <person name="Mehta T."/>
            <person name="Neiman D."/>
            <person name="Pearson M."/>
            <person name="Roberts A."/>
            <person name="Saif S."/>
            <person name="Shea T."/>
            <person name="Shenoy N."/>
            <person name="Sisk P."/>
            <person name="Stolte C."/>
            <person name="Sykes S."/>
            <person name="Walk T."/>
            <person name="White J."/>
            <person name="Yandava C."/>
            <person name="Haas B."/>
            <person name="Nusbaum C."/>
            <person name="Birren B."/>
        </authorList>
    </citation>
    <scope>NUCLEOTIDE SEQUENCE [LARGE SCALE GENOMIC DNA]</scope>
    <source>
        <strain evidence="20">R3-111a-1</strain>
    </source>
</reference>
<evidence type="ECO:0000256" key="1">
    <source>
        <dbReference type="ARBA" id="ARBA00000900"/>
    </source>
</evidence>
<sequence length="460" mass="51151">METKQRRQEDMWGSCTTPRAVEVIAPPSAPGCVPGREKERVPEASRACLRPMPAVPLPTKPALPSTDASQVQSARPMHSPRRVKHTHARQPLSGKGPPARDHDGRRPPSTIHHLLPHSPVGAAADGARDMSWEPPVPPEWQDAHRAFLQALMARGSMTLDEARPVLASILNQIHDNPDPIASDELLAEDVEKFARLAREAVSPLDFDIRKLRHQRTKEPVWAFVNVTSDPSTQLATTHTADEISFVKRLLDAIFDTYNKPRLELMCLTEDQALKLSRPSPPRNGRVSLGTDNGEGPASQATNKGLRHSEVLALLASLVAEGWLEKSRAGYYGLTPRALMELWAWMNETYNDPDAEGNEWQRIKHCEACKDVVTIGQRCARPECNVRLHDICEEAFWRSRRDRACPKCRSQWDGEHFVGERAVTALVASRQSNGRGVGARRSETVGPIAEEAEDDEEEEDG</sequence>
<dbReference type="OrthoDB" id="185455at2759"/>
<dbReference type="InterPro" id="IPR014857">
    <property type="entry name" value="Nse1_RING_C4HC3-type"/>
</dbReference>
<evidence type="ECO:0000256" key="4">
    <source>
        <dbReference type="ARBA" id="ARBA00012483"/>
    </source>
</evidence>
<evidence type="ECO:0000256" key="7">
    <source>
        <dbReference type="ARBA" id="ARBA00022723"/>
    </source>
</evidence>
<keyword evidence="14 15" id="KW-0539">Nucleus</keyword>
<evidence type="ECO:0000256" key="9">
    <source>
        <dbReference type="ARBA" id="ARBA00022771"/>
    </source>
</evidence>
<reference evidence="19" key="5">
    <citation type="submission" date="2018-04" db="UniProtKB">
        <authorList>
            <consortium name="EnsemblFungi"/>
        </authorList>
    </citation>
    <scope>IDENTIFICATION</scope>
    <source>
        <strain evidence="19">R3-111a-1</strain>
    </source>
</reference>
<dbReference type="CDD" id="cd16493">
    <property type="entry name" value="RING-CH-C4HC3_NSE1"/>
    <property type="match status" value="1"/>
</dbReference>
<dbReference type="Gene3D" id="1.10.10.10">
    <property type="entry name" value="Winged helix-like DNA-binding domain superfamily/Winged helix DNA-binding domain"/>
    <property type="match status" value="1"/>
</dbReference>
<dbReference type="Proteomes" id="UP000006039">
    <property type="component" value="Unassembled WGS sequence"/>
</dbReference>
<feature type="compositionally biased region" description="Basic residues" evidence="16">
    <location>
        <begin position="78"/>
        <end position="88"/>
    </location>
</feature>
<dbReference type="PANTHER" id="PTHR20973:SF0">
    <property type="entry name" value="NON-STRUCTURAL MAINTENANCE OF CHROMOSOMES ELEMENT 1 HOMOLOG"/>
    <property type="match status" value="1"/>
</dbReference>
<dbReference type="VEuPathDB" id="FungiDB:GGTG_08558"/>
<keyword evidence="10 15" id="KW-0833">Ubl conjugation pathway</keyword>
<comment type="catalytic activity">
    <reaction evidence="1 15">
        <text>S-ubiquitinyl-[E2 ubiquitin-conjugating enzyme]-L-cysteine + [acceptor protein]-L-lysine = [E2 ubiquitin-conjugating enzyme]-L-cysteine + N(6)-ubiquitinyl-[acceptor protein]-L-lysine.</text>
        <dbReference type="EC" id="2.3.2.27"/>
    </reaction>
</comment>
<keyword evidence="7 15" id="KW-0479">Metal-binding</keyword>
<evidence type="ECO:0000256" key="2">
    <source>
        <dbReference type="ARBA" id="ARBA00004123"/>
    </source>
</evidence>
<comment type="function">
    <text evidence="15">Acts in a DNA repair pathway for removal of UV-induced DNA damage that is distinct from classical nucleotide excision repair and in repair of ionizing radiation damage. Functions in homologous recombination repair of DNA double strand breaks and in recovery of stalled replication forks.</text>
</comment>
<dbReference type="Pfam" id="PF08746">
    <property type="entry name" value="zf-RING-like"/>
    <property type="match status" value="1"/>
</dbReference>
<evidence type="ECO:0000256" key="6">
    <source>
        <dbReference type="ARBA" id="ARBA00022679"/>
    </source>
</evidence>
<accession>J3P4X2</accession>
<evidence type="ECO:0000256" key="5">
    <source>
        <dbReference type="ARBA" id="ARBA00019422"/>
    </source>
</evidence>
<evidence type="ECO:0000256" key="14">
    <source>
        <dbReference type="ARBA" id="ARBA00023242"/>
    </source>
</evidence>
<dbReference type="EC" id="2.3.2.27" evidence="4 15"/>
<evidence type="ECO:0000256" key="15">
    <source>
        <dbReference type="RuleBase" id="RU368018"/>
    </source>
</evidence>
<feature type="region of interest" description="Disordered" evidence="16">
    <location>
        <begin position="275"/>
        <end position="302"/>
    </location>
</feature>
<dbReference type="RefSeq" id="XP_009224664.1">
    <property type="nucleotide sequence ID" value="XM_009226400.1"/>
</dbReference>
<reference evidence="19" key="4">
    <citation type="journal article" date="2015" name="G3 (Bethesda)">
        <title>Genome sequences of three phytopathogenic species of the Magnaporthaceae family of fungi.</title>
        <authorList>
            <person name="Okagaki L.H."/>
            <person name="Nunes C.C."/>
            <person name="Sailsbery J."/>
            <person name="Clay B."/>
            <person name="Brown D."/>
            <person name="John T."/>
            <person name="Oh Y."/>
            <person name="Young N."/>
            <person name="Fitzgerald M."/>
            <person name="Haas B.J."/>
            <person name="Zeng Q."/>
            <person name="Young S."/>
            <person name="Adiconis X."/>
            <person name="Fan L."/>
            <person name="Levin J.Z."/>
            <person name="Mitchell T.K."/>
            <person name="Okubara P.A."/>
            <person name="Farman M.L."/>
            <person name="Kohn L.M."/>
            <person name="Birren B."/>
            <person name="Ma L.-J."/>
            <person name="Dean R.A."/>
        </authorList>
    </citation>
    <scope>NUCLEOTIDE SEQUENCE</scope>
    <source>
        <strain evidence="19">R3-111a-1</strain>
    </source>
</reference>
<protein>
    <recommendedName>
        <fullName evidence="5 15">Non-structural maintenance of chromosomes element 1 homolog</fullName>
        <ecNumber evidence="4 15">2.3.2.27</ecNumber>
    </recommendedName>
</protein>
<organism evidence="18">
    <name type="scientific">Gaeumannomyces tritici (strain R3-111a-1)</name>
    <name type="common">Wheat and barley take-all root rot fungus</name>
    <name type="synonym">Gaeumannomyces graminis var. tritici</name>
    <dbReference type="NCBI Taxonomy" id="644352"/>
    <lineage>
        <taxon>Eukaryota</taxon>
        <taxon>Fungi</taxon>
        <taxon>Dikarya</taxon>
        <taxon>Ascomycota</taxon>
        <taxon>Pezizomycotina</taxon>
        <taxon>Sordariomycetes</taxon>
        <taxon>Sordariomycetidae</taxon>
        <taxon>Magnaporthales</taxon>
        <taxon>Magnaporthaceae</taxon>
        <taxon>Gaeumannomyces</taxon>
    </lineage>
</organism>
<dbReference type="GO" id="GO:0061630">
    <property type="term" value="F:ubiquitin protein ligase activity"/>
    <property type="evidence" value="ECO:0007669"/>
    <property type="project" value="UniProtKB-EC"/>
</dbReference>
<evidence type="ECO:0000256" key="3">
    <source>
        <dbReference type="ARBA" id="ARBA00010258"/>
    </source>
</evidence>
<dbReference type="STRING" id="644352.J3P4X2"/>
<dbReference type="AlphaFoldDB" id="J3P4X2"/>
<evidence type="ECO:0000256" key="11">
    <source>
        <dbReference type="ARBA" id="ARBA00022833"/>
    </source>
</evidence>
<reference evidence="18" key="3">
    <citation type="submission" date="2010-09" db="EMBL/GenBank/DDBJ databases">
        <title>Annotation of Gaeumannomyces graminis var. tritici R3-111a-1.</title>
        <authorList>
            <consortium name="The Broad Institute Genome Sequencing Platform"/>
            <person name="Ma L.-J."/>
            <person name="Dead R."/>
            <person name="Young S.K."/>
            <person name="Zeng Q."/>
            <person name="Gargeya S."/>
            <person name="Fitzgerald M."/>
            <person name="Haas B."/>
            <person name="Abouelleil A."/>
            <person name="Alvarado L."/>
            <person name="Arachchi H.M."/>
            <person name="Berlin A."/>
            <person name="Brown A."/>
            <person name="Chapman S.B."/>
            <person name="Chen Z."/>
            <person name="Dunbar C."/>
            <person name="Freedman E."/>
            <person name="Gearin G."/>
            <person name="Gellesch M."/>
            <person name="Goldberg J."/>
            <person name="Griggs A."/>
            <person name="Gujja S."/>
            <person name="Heiman D."/>
            <person name="Howarth C."/>
            <person name="Larson L."/>
            <person name="Lui A."/>
            <person name="MacDonald P.J.P."/>
            <person name="Mehta T."/>
            <person name="Montmayeur A."/>
            <person name="Murphy C."/>
            <person name="Neiman D."/>
            <person name="Pearson M."/>
            <person name="Priest M."/>
            <person name="Roberts A."/>
            <person name="Saif S."/>
            <person name="Shea T."/>
            <person name="Shenoy N."/>
            <person name="Sisk P."/>
            <person name="Stolte C."/>
            <person name="Sykes S."/>
            <person name="Yandava C."/>
            <person name="Wortman J."/>
            <person name="Nusbaum C."/>
            <person name="Birren B."/>
        </authorList>
    </citation>
    <scope>NUCLEOTIDE SEQUENCE</scope>
    <source>
        <strain evidence="18">R3-111a-1</strain>
    </source>
</reference>
<keyword evidence="12 15" id="KW-0233">DNA recombination</keyword>
<keyword evidence="13 15" id="KW-0234">DNA repair</keyword>
<dbReference type="Gene3D" id="3.90.1150.220">
    <property type="match status" value="1"/>
</dbReference>
<keyword evidence="11 15" id="KW-0862">Zinc</keyword>
<dbReference type="GeneID" id="20349016"/>
<evidence type="ECO:0000256" key="12">
    <source>
        <dbReference type="ARBA" id="ARBA00023172"/>
    </source>
</evidence>
<evidence type="ECO:0000259" key="17">
    <source>
        <dbReference type="Pfam" id="PF08746"/>
    </source>
</evidence>
<keyword evidence="20" id="KW-1185">Reference proteome</keyword>
<evidence type="ECO:0000313" key="19">
    <source>
        <dbReference type="EnsemblFungi" id="EJT74720"/>
    </source>
</evidence>
<feature type="domain" description="Non-structural maintenance of chromosomes element 1 RING C4HC3-type" evidence="17">
    <location>
        <begin position="365"/>
        <end position="407"/>
    </location>
</feature>
<dbReference type="eggNOG" id="KOG4718">
    <property type="taxonomic scope" value="Eukaryota"/>
</dbReference>
<dbReference type="PANTHER" id="PTHR20973">
    <property type="entry name" value="NON-SMC ELEMENT 1-RELATED"/>
    <property type="match status" value="1"/>
</dbReference>
<proteinExistence type="inferred from homology"/>
<comment type="similarity">
    <text evidence="3 15">Belongs to the NSE1 family.</text>
</comment>
<dbReference type="InterPro" id="IPR011513">
    <property type="entry name" value="Nse1"/>
</dbReference>
<evidence type="ECO:0000313" key="20">
    <source>
        <dbReference type="Proteomes" id="UP000006039"/>
    </source>
</evidence>
<dbReference type="Gene3D" id="3.30.40.10">
    <property type="entry name" value="Zinc/RING finger domain, C3HC4 (zinc finger)"/>
    <property type="match status" value="1"/>
</dbReference>
<dbReference type="EnsemblFungi" id="EJT74720">
    <property type="protein sequence ID" value="EJT74720"/>
    <property type="gene ID" value="GGTG_08558"/>
</dbReference>
<reference evidence="18" key="2">
    <citation type="submission" date="2010-07" db="EMBL/GenBank/DDBJ databases">
        <authorList>
            <consortium name="The Broad Institute Genome Sequencing Platform"/>
            <consortium name="Broad Institute Genome Sequencing Center for Infectious Disease"/>
            <person name="Ma L.-J."/>
            <person name="Dead R."/>
            <person name="Young S."/>
            <person name="Zeng Q."/>
            <person name="Koehrsen M."/>
            <person name="Alvarado L."/>
            <person name="Berlin A."/>
            <person name="Chapman S.B."/>
            <person name="Chen Z."/>
            <person name="Freedman E."/>
            <person name="Gellesch M."/>
            <person name="Goldberg J."/>
            <person name="Griggs A."/>
            <person name="Gujja S."/>
            <person name="Heilman E.R."/>
            <person name="Heiman D."/>
            <person name="Hepburn T."/>
            <person name="Howarth C."/>
            <person name="Jen D."/>
            <person name="Larson L."/>
            <person name="Mehta T."/>
            <person name="Neiman D."/>
            <person name="Pearson M."/>
            <person name="Roberts A."/>
            <person name="Saif S."/>
            <person name="Shea T."/>
            <person name="Shenoy N."/>
            <person name="Sisk P."/>
            <person name="Stolte C."/>
            <person name="Sykes S."/>
            <person name="Walk T."/>
            <person name="White J."/>
            <person name="Yandava C."/>
            <person name="Haas B."/>
            <person name="Nusbaum C."/>
            <person name="Birren B."/>
        </authorList>
    </citation>
    <scope>NUCLEOTIDE SEQUENCE</scope>
    <source>
        <strain evidence="18">R3-111a-1</strain>
    </source>
</reference>
<evidence type="ECO:0000256" key="8">
    <source>
        <dbReference type="ARBA" id="ARBA00022763"/>
    </source>
</evidence>
<dbReference type="HOGENOM" id="CLU_045153_0_0_1"/>
<name>J3P4X2_GAET3</name>